<protein>
    <recommendedName>
        <fullName evidence="4">Carbohydrate kinase PfkB domain-containing protein</fullName>
    </recommendedName>
</protein>
<evidence type="ECO:0000256" key="3">
    <source>
        <dbReference type="ARBA" id="ARBA00022777"/>
    </source>
</evidence>
<sequence>MVRNFRGPLLELPQSGDIDLCFANEDETKELLRDDENASPEAALEFLAKHCQWAVVTLGFNRCLAKCGREMVRVPAIGEAKTIDAIGAGDLFVGRFLYGLVKGLSLEECC</sequence>
<reference evidence="5" key="1">
    <citation type="journal article" date="2007" name="PLoS ONE">
        <title>The first genome sequence of an elite grapevine cultivar (Pinot noir Vitis vinifera L.): coping with a highly heterozygous genome.</title>
        <authorList>
            <person name="Velasco R."/>
            <person name="Zharkikh A."/>
            <person name="Troggio M."/>
            <person name="Cartwright D.A."/>
            <person name="Cestaro A."/>
            <person name="Pruss D."/>
            <person name="Pindo M."/>
            <person name="FitzGerald L.M."/>
            <person name="Vezzulli S."/>
            <person name="Reid J."/>
            <person name="Malacarne G."/>
            <person name="Iliev D."/>
            <person name="Coppola G."/>
            <person name="Wardell B."/>
            <person name="Micheletti D."/>
            <person name="Macalma T."/>
            <person name="Facci M."/>
            <person name="Mitchell J.T."/>
            <person name="Perazzolli M."/>
            <person name="Eldredge G."/>
            <person name="Gatto P."/>
            <person name="Oyzerski R."/>
            <person name="Moretto M."/>
            <person name="Gutin N."/>
            <person name="Stefanini M."/>
            <person name="Chen Y."/>
            <person name="Segala C."/>
            <person name="Davenport C."/>
            <person name="Dematte L."/>
            <person name="Mraz A."/>
            <person name="Battilana J."/>
            <person name="Stormo K."/>
            <person name="Costa F."/>
            <person name="Tao Q."/>
            <person name="Si-Ammour A."/>
            <person name="Harkins T."/>
            <person name="Lackey A."/>
            <person name="Perbost C."/>
            <person name="Taillon B."/>
            <person name="Stella A."/>
            <person name="Solovyev V."/>
            <person name="Fawcett J.A."/>
            <person name="Sterck L."/>
            <person name="Vandepoele K."/>
            <person name="Grando S.M."/>
            <person name="Toppo S."/>
            <person name="Moser C."/>
            <person name="Lanchbury J."/>
            <person name="Bogden R."/>
            <person name="Skolnick M."/>
            <person name="Sgaramella V."/>
            <person name="Bhatnagar S.K."/>
            <person name="Fontana P."/>
            <person name="Gutin A."/>
            <person name="Van de Peer Y."/>
            <person name="Salamini F."/>
            <person name="Viola R."/>
        </authorList>
    </citation>
    <scope>NUCLEOTIDE SEQUENCE</scope>
</reference>
<evidence type="ECO:0000313" key="5">
    <source>
        <dbReference type="EMBL" id="CAN82896.1"/>
    </source>
</evidence>
<evidence type="ECO:0000259" key="4">
    <source>
        <dbReference type="Pfam" id="PF00294"/>
    </source>
</evidence>
<dbReference type="AlphaFoldDB" id="A5B690"/>
<dbReference type="SUPFAM" id="SSF53613">
    <property type="entry name" value="Ribokinase-like"/>
    <property type="match status" value="1"/>
</dbReference>
<keyword evidence="3" id="KW-0418">Kinase</keyword>
<dbReference type="Pfam" id="PF00294">
    <property type="entry name" value="PfkB"/>
    <property type="match status" value="1"/>
</dbReference>
<dbReference type="PANTHER" id="PTHR43320">
    <property type="entry name" value="SUGAR KINASE"/>
    <property type="match status" value="1"/>
</dbReference>
<dbReference type="InterPro" id="IPR029056">
    <property type="entry name" value="Ribokinase-like"/>
</dbReference>
<dbReference type="GO" id="GO:0016301">
    <property type="term" value="F:kinase activity"/>
    <property type="evidence" value="ECO:0007669"/>
    <property type="project" value="UniProtKB-KW"/>
</dbReference>
<keyword evidence="2" id="KW-0808">Transferase</keyword>
<feature type="domain" description="Carbohydrate kinase PfkB" evidence="4">
    <location>
        <begin position="16"/>
        <end position="110"/>
    </location>
</feature>
<evidence type="ECO:0000256" key="1">
    <source>
        <dbReference type="ARBA" id="ARBA00010688"/>
    </source>
</evidence>
<dbReference type="InterPro" id="IPR052700">
    <property type="entry name" value="Carb_kinase_PfkB-like"/>
</dbReference>
<name>A5B690_VITVI</name>
<accession>A5B690</accession>
<dbReference type="InterPro" id="IPR011611">
    <property type="entry name" value="PfkB_dom"/>
</dbReference>
<gene>
    <name evidence="5" type="ORF">VITISV_026992</name>
</gene>
<organism evidence="5">
    <name type="scientific">Vitis vinifera</name>
    <name type="common">Grape</name>
    <dbReference type="NCBI Taxonomy" id="29760"/>
    <lineage>
        <taxon>Eukaryota</taxon>
        <taxon>Viridiplantae</taxon>
        <taxon>Streptophyta</taxon>
        <taxon>Embryophyta</taxon>
        <taxon>Tracheophyta</taxon>
        <taxon>Spermatophyta</taxon>
        <taxon>Magnoliopsida</taxon>
        <taxon>eudicotyledons</taxon>
        <taxon>Gunneridae</taxon>
        <taxon>Pentapetalae</taxon>
        <taxon>rosids</taxon>
        <taxon>Vitales</taxon>
        <taxon>Vitaceae</taxon>
        <taxon>Viteae</taxon>
        <taxon>Vitis</taxon>
    </lineage>
</organism>
<proteinExistence type="inferred from homology"/>
<dbReference type="PANTHER" id="PTHR43320:SF1">
    <property type="entry name" value="OS01G0105900 PROTEIN"/>
    <property type="match status" value="1"/>
</dbReference>
<dbReference type="Gene3D" id="3.40.1190.20">
    <property type="match status" value="1"/>
</dbReference>
<comment type="similarity">
    <text evidence="1">Belongs to the carbohydrate kinase PfkB family.</text>
</comment>
<evidence type="ECO:0000256" key="2">
    <source>
        <dbReference type="ARBA" id="ARBA00022679"/>
    </source>
</evidence>
<dbReference type="EMBL" id="AM448026">
    <property type="protein sequence ID" value="CAN82896.1"/>
    <property type="molecule type" value="Genomic_DNA"/>
</dbReference>